<proteinExistence type="predicted"/>
<keyword evidence="2" id="KW-1185">Reference proteome</keyword>
<gene>
    <name evidence="1" type="ORF">PDESU_05236</name>
</gene>
<organism evidence="1 2">
    <name type="scientific">Pontiella desulfatans</name>
    <dbReference type="NCBI Taxonomy" id="2750659"/>
    <lineage>
        <taxon>Bacteria</taxon>
        <taxon>Pseudomonadati</taxon>
        <taxon>Kiritimatiellota</taxon>
        <taxon>Kiritimatiellia</taxon>
        <taxon>Kiritimatiellales</taxon>
        <taxon>Pontiellaceae</taxon>
        <taxon>Pontiella</taxon>
    </lineage>
</organism>
<dbReference type="EMBL" id="CAAHFG010000004">
    <property type="protein sequence ID" value="VGO16645.1"/>
    <property type="molecule type" value="Genomic_DNA"/>
</dbReference>
<sequence>MKMKLSARKSESQSPAVKYRGYWFWIDDADLKTKTEFRLVRTLWSISIAGAADHMSAPILILPVGN</sequence>
<dbReference type="Proteomes" id="UP000366872">
    <property type="component" value="Unassembled WGS sequence"/>
</dbReference>
<evidence type="ECO:0000313" key="1">
    <source>
        <dbReference type="EMBL" id="VGO16645.1"/>
    </source>
</evidence>
<evidence type="ECO:0000313" key="2">
    <source>
        <dbReference type="Proteomes" id="UP000366872"/>
    </source>
</evidence>
<accession>A0A6C2U9I2</accession>
<dbReference type="AlphaFoldDB" id="A0A6C2U9I2"/>
<protein>
    <submittedName>
        <fullName evidence="1">Uncharacterized protein</fullName>
    </submittedName>
</protein>
<dbReference type="RefSeq" id="WP_136082182.1">
    <property type="nucleotide sequence ID" value="NZ_CAAHFG010000004.1"/>
</dbReference>
<reference evidence="1 2" key="1">
    <citation type="submission" date="2019-04" db="EMBL/GenBank/DDBJ databases">
        <authorList>
            <person name="Van Vliet M D."/>
        </authorList>
    </citation>
    <scope>NUCLEOTIDE SEQUENCE [LARGE SCALE GENOMIC DNA]</scope>
    <source>
        <strain evidence="1 2">F1</strain>
    </source>
</reference>
<name>A0A6C2U9I2_PONDE</name>